<dbReference type="SUPFAM" id="SSF69754">
    <property type="entry name" value="Ribosome binding protein Y (YfiA homologue)"/>
    <property type="match status" value="1"/>
</dbReference>
<evidence type="ECO:0000259" key="2">
    <source>
        <dbReference type="Pfam" id="PF16321"/>
    </source>
</evidence>
<dbReference type="GO" id="GO:0022627">
    <property type="term" value="C:cytosolic small ribosomal subunit"/>
    <property type="evidence" value="ECO:0007669"/>
    <property type="project" value="TreeGrafter"/>
</dbReference>
<evidence type="ECO:0000313" key="4">
    <source>
        <dbReference type="EMBL" id="CAB4615640.1"/>
    </source>
</evidence>
<dbReference type="InterPro" id="IPR032528">
    <property type="entry name" value="Ribosom_S30AE_C"/>
</dbReference>
<dbReference type="NCBIfam" id="TIGR00741">
    <property type="entry name" value="yfiA"/>
    <property type="match status" value="1"/>
</dbReference>
<dbReference type="InterPro" id="IPR050574">
    <property type="entry name" value="HPF/YfiA_ribosome-assoc"/>
</dbReference>
<evidence type="ECO:0000256" key="1">
    <source>
        <dbReference type="ARBA" id="ARBA00022845"/>
    </source>
</evidence>
<reference evidence="3" key="1">
    <citation type="submission" date="2020-05" db="EMBL/GenBank/DDBJ databases">
        <authorList>
            <person name="Chiriac C."/>
            <person name="Salcher M."/>
            <person name="Ghai R."/>
            <person name="Kavagutti S V."/>
        </authorList>
    </citation>
    <scope>NUCLEOTIDE SEQUENCE</scope>
</reference>
<dbReference type="PANTHER" id="PTHR33231">
    <property type="entry name" value="30S RIBOSOMAL PROTEIN"/>
    <property type="match status" value="1"/>
</dbReference>
<sequence>MELKISAKNLTVSDRFRDYVSERAEKVEHLLHKVQELAVKVTRHDHSRNSGPEDQVELTVFATGQIIRAEAHAQDKFAAFDVAWGKLAERLRRANDRRKPHHGHHGAPGTAELSATEFAALDITPADLTLLHPSEAAEEAKDFGSSPVVIRRKEFHAETMAADDAISNMELLGHDFYLFVDSANGKASVVYRRKGWNYGVIALV</sequence>
<dbReference type="Pfam" id="PF02482">
    <property type="entry name" value="Ribosomal_S30AE"/>
    <property type="match status" value="1"/>
</dbReference>
<dbReference type="GO" id="GO:0045900">
    <property type="term" value="P:negative regulation of translational elongation"/>
    <property type="evidence" value="ECO:0007669"/>
    <property type="project" value="TreeGrafter"/>
</dbReference>
<proteinExistence type="inferred from homology"/>
<dbReference type="PANTHER" id="PTHR33231:SF1">
    <property type="entry name" value="30S RIBOSOMAL PROTEIN"/>
    <property type="match status" value="1"/>
</dbReference>
<dbReference type="InterPro" id="IPR003489">
    <property type="entry name" value="RHF/RaiA"/>
</dbReference>
<keyword evidence="1" id="KW-0810">Translation regulation</keyword>
<dbReference type="AlphaFoldDB" id="A0A6J6C785"/>
<gene>
    <name evidence="3" type="ORF">UFOPK1433_00860</name>
    <name evidence="4" type="ORF">UFOPK1843_01106</name>
</gene>
<dbReference type="InterPro" id="IPR034694">
    <property type="entry name" value="HPF_long/plastid"/>
</dbReference>
<feature type="domain" description="Sigma 54 modulation/S30EA ribosomal protein C-terminal" evidence="2">
    <location>
        <begin position="146"/>
        <end position="200"/>
    </location>
</feature>
<dbReference type="Pfam" id="PF16321">
    <property type="entry name" value="Ribosom_S30AE_C"/>
    <property type="match status" value="1"/>
</dbReference>
<dbReference type="InterPro" id="IPR036567">
    <property type="entry name" value="RHF-like"/>
</dbReference>
<organism evidence="3">
    <name type="scientific">freshwater metagenome</name>
    <dbReference type="NCBI Taxonomy" id="449393"/>
    <lineage>
        <taxon>unclassified sequences</taxon>
        <taxon>metagenomes</taxon>
        <taxon>ecological metagenomes</taxon>
    </lineage>
</organism>
<evidence type="ECO:0000313" key="3">
    <source>
        <dbReference type="EMBL" id="CAB4546974.1"/>
    </source>
</evidence>
<name>A0A6J6C785_9ZZZZ</name>
<dbReference type="InterPro" id="IPR038416">
    <property type="entry name" value="Ribosom_S30AE_C_sf"/>
</dbReference>
<dbReference type="EMBL" id="CAEZSN010000097">
    <property type="protein sequence ID" value="CAB4546974.1"/>
    <property type="molecule type" value="Genomic_DNA"/>
</dbReference>
<dbReference type="CDD" id="cd00552">
    <property type="entry name" value="RaiA"/>
    <property type="match status" value="1"/>
</dbReference>
<dbReference type="Gene3D" id="3.30.505.50">
    <property type="entry name" value="Sigma 54 modulation/S30EA ribosomal protein, C-terminal domain"/>
    <property type="match status" value="1"/>
</dbReference>
<dbReference type="HAMAP" id="MF_00839">
    <property type="entry name" value="HPF"/>
    <property type="match status" value="1"/>
</dbReference>
<dbReference type="EMBL" id="CAEZUR010000114">
    <property type="protein sequence ID" value="CAB4615640.1"/>
    <property type="molecule type" value="Genomic_DNA"/>
</dbReference>
<dbReference type="Gene3D" id="3.30.160.100">
    <property type="entry name" value="Ribosome hibernation promotion factor-like"/>
    <property type="match status" value="1"/>
</dbReference>
<protein>
    <submittedName>
        <fullName evidence="3">Unannotated protein</fullName>
    </submittedName>
</protein>
<dbReference type="GO" id="GO:0043024">
    <property type="term" value="F:ribosomal small subunit binding"/>
    <property type="evidence" value="ECO:0007669"/>
    <property type="project" value="TreeGrafter"/>
</dbReference>
<accession>A0A6J6C785</accession>